<keyword evidence="3 9" id="KW-0963">Cytoplasm</keyword>
<gene>
    <name evidence="9 14" type="primary">gyrA</name>
    <name evidence="14" type="ORF">HCI99_05115</name>
</gene>
<dbReference type="InterPro" id="IPR002205">
    <property type="entry name" value="Topo_IIA_dom_A"/>
</dbReference>
<dbReference type="GO" id="GO:0005694">
    <property type="term" value="C:chromosome"/>
    <property type="evidence" value="ECO:0007669"/>
    <property type="project" value="InterPro"/>
</dbReference>
<protein>
    <recommendedName>
        <fullName evidence="9">DNA gyrase subunit A</fullName>
        <ecNumber evidence="9">5.6.2.2</ecNumber>
    </recommendedName>
</protein>
<comment type="subunit">
    <text evidence="9">Heterotetramer, composed of two GyrA and two GyrB chains. In the heterotetramer, GyrA contains the active site tyrosine that forms a transient covalent intermediate with DNA, while GyrB binds cofactors and catalyzes ATP hydrolysis.</text>
</comment>
<dbReference type="FunFam" id="3.90.199.10:FF:000001">
    <property type="entry name" value="DNA gyrase subunit A"/>
    <property type="match status" value="1"/>
</dbReference>
<feature type="active site" description="O-(5'-phospho-DNA)-tyrosine intermediate" evidence="9 10">
    <location>
        <position position="123"/>
    </location>
</feature>
<feature type="coiled-coil region" evidence="11">
    <location>
        <begin position="458"/>
        <end position="485"/>
    </location>
</feature>
<dbReference type="InterPro" id="IPR006691">
    <property type="entry name" value="GyrA/parC_rep"/>
</dbReference>
<dbReference type="GO" id="GO:0034335">
    <property type="term" value="F:DNA negative supercoiling activity"/>
    <property type="evidence" value="ECO:0007669"/>
    <property type="project" value="UniProtKB-ARBA"/>
</dbReference>
<dbReference type="Gene3D" id="2.120.10.90">
    <property type="entry name" value="DNA gyrase/topoisomerase IV, subunit A, C-terminal"/>
    <property type="match status" value="1"/>
</dbReference>
<reference evidence="14 15" key="1">
    <citation type="submission" date="2020-03" db="EMBL/GenBank/DDBJ databases">
        <title>Soil Listeria distribution.</title>
        <authorList>
            <person name="Liao J."/>
            <person name="Wiedmann M."/>
        </authorList>
    </citation>
    <scope>NUCLEOTIDE SEQUENCE [LARGE SCALE GENOMIC DNA]</scope>
    <source>
        <strain evidence="14 15">FSL L7-1547</strain>
    </source>
</reference>
<evidence type="ECO:0000256" key="4">
    <source>
        <dbReference type="ARBA" id="ARBA00022741"/>
    </source>
</evidence>
<dbReference type="FunFam" id="2.120.10.90:FF:000004">
    <property type="entry name" value="DNA gyrase subunit A"/>
    <property type="match status" value="1"/>
</dbReference>
<dbReference type="EMBL" id="JAASTX010000005">
    <property type="protein sequence ID" value="MBC1491200.1"/>
    <property type="molecule type" value="Genomic_DNA"/>
</dbReference>
<dbReference type="Pfam" id="PF00521">
    <property type="entry name" value="DNA_topoisoIV"/>
    <property type="match status" value="1"/>
</dbReference>
<evidence type="ECO:0000256" key="6">
    <source>
        <dbReference type="ARBA" id="ARBA00023029"/>
    </source>
</evidence>
<dbReference type="GO" id="GO:0005737">
    <property type="term" value="C:cytoplasm"/>
    <property type="evidence" value="ECO:0007669"/>
    <property type="project" value="UniProtKB-SubCell"/>
</dbReference>
<dbReference type="SMART" id="SM00434">
    <property type="entry name" value="TOP4c"/>
    <property type="match status" value="1"/>
</dbReference>
<keyword evidence="7 9" id="KW-0238">DNA-binding</keyword>
<sequence>MSETPESRITEVNLNKEMRTSFLDYAMSVIVARALPDVRDGLKPVHRRILYAMNDLGMTSDKAYKKSARIVGEVIGKYHPHGDTAVYFTMVRMAQDFSYRNMLVDGHGNFGSVDGDMAAAMRYTEARMSKISMELLRDINKDTIDYVDNYDGSEREPNILPARFPNLLVNGSSGIAVGMATNIPTHHLGEVIDGVLALSHNPDIEIRELMEHIPGPDFPTAGMIMGRSGIRRAYETGRGSITLRARVEIETKNNGKETIVITELPYQVNKARLLERIAELAREKKIDGITSANDESDRTGMRMVIEVRRDVSASVIINNLYKMTALQTTFGINMLALVNNHPKVLNLKEILYHYLEHQKIVIRRRTEFELRKAEARAHILEGLRIALDNIDAVIKLIRASKTADIAKEGLMTQFSLSDKQAQAILDMRLQRLTGLERDKIEDEFNSLMALITDLKEILADDERILEVIREELMEIKEKYADKRRTEILAGDLVSLEDEDLIPEEEVAITLTNKGYIKRLPLSTYRSQRRGGRGVQGMSTHEDDFVEHLVATSTHDTLLFFTNTGKVYRAKGYEIPEYSRTAKGIPIINLLGIESQEKVNAVINLRDFTDDQYLFFTTKLGVVKRSTLTQFAKIRQSGLRAVELRENDELISVQMTDGSKKIIIGTKFGQSIYFEETDIRVMGRTAAGVRGIRLRDEDEVVGMEILEDDEKVLVVTEKGYGKQTLAENYPLRNRGGMGVKTINITEKNGNLVALKTVTGEEDLMLMTIGGVLIRFSVGDISQTGRSAMGVKLIRLDDEERVATVAKVPKEEEDEFVDDETEGNEVVETVENLETDNGETTEE</sequence>
<comment type="function">
    <text evidence="9">A type II topoisomerase that negatively supercoils closed circular double-stranded (ds) DNA in an ATP-dependent manner to modulate DNA topology and maintain chromosomes in an underwound state. Negative supercoiling favors strand separation, and DNA replication, transcription, recombination and repair, all of which involve strand separation. Also able to catalyze the interconversion of other topological isomers of dsDNA rings, including catenanes and knotted rings. Type II topoisomerases break and join 2 DNA strands simultaneously in an ATP-dependent manner.</text>
</comment>
<feature type="domain" description="Topo IIA-type catalytic" evidence="13">
    <location>
        <begin position="35"/>
        <end position="500"/>
    </location>
</feature>
<dbReference type="SUPFAM" id="SSF101904">
    <property type="entry name" value="GyrA/ParC C-terminal domain-like"/>
    <property type="match status" value="1"/>
</dbReference>
<keyword evidence="6 9" id="KW-0799">Topoisomerase</keyword>
<dbReference type="Gene3D" id="1.10.268.10">
    <property type="entry name" value="Topoisomerase, domain 3"/>
    <property type="match status" value="1"/>
</dbReference>
<dbReference type="Gene3D" id="3.30.1360.40">
    <property type="match status" value="1"/>
</dbReference>
<evidence type="ECO:0000313" key="15">
    <source>
        <dbReference type="Proteomes" id="UP000533953"/>
    </source>
</evidence>
<comment type="catalytic activity">
    <reaction evidence="1 9 10">
        <text>ATP-dependent breakage, passage and rejoining of double-stranded DNA.</text>
        <dbReference type="EC" id="5.6.2.2"/>
    </reaction>
</comment>
<evidence type="ECO:0000256" key="1">
    <source>
        <dbReference type="ARBA" id="ARBA00000185"/>
    </source>
</evidence>
<keyword evidence="8 9" id="KW-0413">Isomerase</keyword>
<dbReference type="GO" id="GO:0006265">
    <property type="term" value="P:DNA topological change"/>
    <property type="evidence" value="ECO:0007669"/>
    <property type="project" value="UniProtKB-UniRule"/>
</dbReference>
<dbReference type="InterPro" id="IPR013760">
    <property type="entry name" value="Topo_IIA-like_dom_sf"/>
</dbReference>
<comment type="similarity">
    <text evidence="2 9">Belongs to the type II topoisomerase GyrA/ParC subunit family.</text>
</comment>
<comment type="subcellular location">
    <subcellularLocation>
        <location evidence="9">Cytoplasm</location>
    </subcellularLocation>
</comment>
<evidence type="ECO:0000256" key="7">
    <source>
        <dbReference type="ARBA" id="ARBA00023125"/>
    </source>
</evidence>
<dbReference type="InterPro" id="IPR035516">
    <property type="entry name" value="Gyrase/topoIV_suA_C"/>
</dbReference>
<feature type="compositionally biased region" description="Acidic residues" evidence="12">
    <location>
        <begin position="829"/>
        <end position="841"/>
    </location>
</feature>
<dbReference type="GO" id="GO:0006261">
    <property type="term" value="P:DNA-templated DNA replication"/>
    <property type="evidence" value="ECO:0007669"/>
    <property type="project" value="UniProtKB-UniRule"/>
</dbReference>
<keyword evidence="11" id="KW-0175">Coiled coil</keyword>
<keyword evidence="5 9" id="KW-0067">ATP-binding</keyword>
<dbReference type="RefSeq" id="WP_185417033.1">
    <property type="nucleotide sequence ID" value="NZ_JAASTX010000005.1"/>
</dbReference>
<evidence type="ECO:0000256" key="10">
    <source>
        <dbReference type="PROSITE-ProRule" id="PRU01384"/>
    </source>
</evidence>
<organism evidence="14 15">
    <name type="scientific">Listeria booriae</name>
    <dbReference type="NCBI Taxonomy" id="1552123"/>
    <lineage>
        <taxon>Bacteria</taxon>
        <taxon>Bacillati</taxon>
        <taxon>Bacillota</taxon>
        <taxon>Bacilli</taxon>
        <taxon>Bacillales</taxon>
        <taxon>Listeriaceae</taxon>
        <taxon>Listeria</taxon>
    </lineage>
</organism>
<keyword evidence="4 9" id="KW-0547">Nucleotide-binding</keyword>
<dbReference type="Pfam" id="PF03989">
    <property type="entry name" value="DNA_gyraseA_C"/>
    <property type="match status" value="6"/>
</dbReference>
<dbReference type="Proteomes" id="UP000533953">
    <property type="component" value="Unassembled WGS sequence"/>
</dbReference>
<dbReference type="PANTHER" id="PTHR43493">
    <property type="entry name" value="DNA GYRASE/TOPOISOMERASE SUBUNIT A"/>
    <property type="match status" value="1"/>
</dbReference>
<evidence type="ECO:0000256" key="8">
    <source>
        <dbReference type="ARBA" id="ARBA00023235"/>
    </source>
</evidence>
<dbReference type="HAMAP" id="MF_01897">
    <property type="entry name" value="GyrA"/>
    <property type="match status" value="1"/>
</dbReference>
<dbReference type="NCBIfam" id="TIGR01063">
    <property type="entry name" value="gyrA"/>
    <property type="match status" value="1"/>
</dbReference>
<evidence type="ECO:0000259" key="13">
    <source>
        <dbReference type="PROSITE" id="PS52040"/>
    </source>
</evidence>
<comment type="miscellaneous">
    <text evidence="9">Few gyrases are as efficient as E.coli at forming negative supercoils. Not all organisms have 2 type II topoisomerases; in organisms with a single type II topoisomerase this enzyme also has to decatenate newly replicated chromosomes.</text>
</comment>
<evidence type="ECO:0000256" key="9">
    <source>
        <dbReference type="HAMAP-Rule" id="MF_01897"/>
    </source>
</evidence>
<dbReference type="InterPro" id="IPR050220">
    <property type="entry name" value="Type_II_DNA_Topoisomerases"/>
</dbReference>
<evidence type="ECO:0000256" key="3">
    <source>
        <dbReference type="ARBA" id="ARBA00022490"/>
    </source>
</evidence>
<evidence type="ECO:0000256" key="11">
    <source>
        <dbReference type="SAM" id="Coils"/>
    </source>
</evidence>
<evidence type="ECO:0000256" key="2">
    <source>
        <dbReference type="ARBA" id="ARBA00008263"/>
    </source>
</evidence>
<dbReference type="PROSITE" id="PS52040">
    <property type="entry name" value="TOPO_IIA"/>
    <property type="match status" value="1"/>
</dbReference>
<feature type="short sequence motif" description="GyrA-box" evidence="9">
    <location>
        <begin position="527"/>
        <end position="533"/>
    </location>
</feature>
<dbReference type="NCBIfam" id="NF004044">
    <property type="entry name" value="PRK05561.1"/>
    <property type="match status" value="1"/>
</dbReference>
<dbReference type="Gene3D" id="3.90.199.10">
    <property type="entry name" value="Topoisomerase II, domain 5"/>
    <property type="match status" value="1"/>
</dbReference>
<evidence type="ECO:0000256" key="5">
    <source>
        <dbReference type="ARBA" id="ARBA00022840"/>
    </source>
</evidence>
<evidence type="ECO:0000256" key="12">
    <source>
        <dbReference type="SAM" id="MobiDB-lite"/>
    </source>
</evidence>
<dbReference type="GO" id="GO:0003677">
    <property type="term" value="F:DNA binding"/>
    <property type="evidence" value="ECO:0007669"/>
    <property type="project" value="UniProtKB-UniRule"/>
</dbReference>
<dbReference type="InterPro" id="IPR013758">
    <property type="entry name" value="Topo_IIA_A/C_ab"/>
</dbReference>
<dbReference type="FunFam" id="3.30.1360.40:FF:000002">
    <property type="entry name" value="DNA gyrase subunit A"/>
    <property type="match status" value="1"/>
</dbReference>
<dbReference type="GO" id="GO:0009330">
    <property type="term" value="C:DNA topoisomerase type II (double strand cut, ATP-hydrolyzing) complex"/>
    <property type="evidence" value="ECO:0007669"/>
    <property type="project" value="TreeGrafter"/>
</dbReference>
<dbReference type="NCBIfam" id="NF004043">
    <property type="entry name" value="PRK05560.1"/>
    <property type="match status" value="1"/>
</dbReference>
<feature type="region of interest" description="Disordered" evidence="12">
    <location>
        <begin position="809"/>
        <end position="841"/>
    </location>
</feature>
<dbReference type="GO" id="GO:0005524">
    <property type="term" value="F:ATP binding"/>
    <property type="evidence" value="ECO:0007669"/>
    <property type="project" value="UniProtKB-UniRule"/>
</dbReference>
<dbReference type="InterPro" id="IPR005743">
    <property type="entry name" value="GyrA"/>
</dbReference>
<proteinExistence type="inferred from homology"/>
<comment type="caution">
    <text evidence="14">The sequence shown here is derived from an EMBL/GenBank/DDBJ whole genome shotgun (WGS) entry which is preliminary data.</text>
</comment>
<dbReference type="CDD" id="cd00187">
    <property type="entry name" value="TOP4c"/>
    <property type="match status" value="1"/>
</dbReference>
<accession>A0A7X0XBK0</accession>
<dbReference type="PANTHER" id="PTHR43493:SF5">
    <property type="entry name" value="DNA GYRASE SUBUNIT A, CHLOROPLASTIC_MITOCHONDRIAL"/>
    <property type="match status" value="1"/>
</dbReference>
<feature type="compositionally biased region" description="Acidic residues" evidence="12">
    <location>
        <begin position="809"/>
        <end position="823"/>
    </location>
</feature>
<name>A0A7X0XBK0_9LIST</name>
<dbReference type="SUPFAM" id="SSF56719">
    <property type="entry name" value="Type II DNA topoisomerase"/>
    <property type="match status" value="1"/>
</dbReference>
<dbReference type="InterPro" id="IPR013757">
    <property type="entry name" value="Topo_IIA_A_a_sf"/>
</dbReference>
<dbReference type="FunFam" id="1.10.268.10:FF:000001">
    <property type="entry name" value="DNA gyrase subunit A"/>
    <property type="match status" value="1"/>
</dbReference>
<dbReference type="AlphaFoldDB" id="A0A7X0XBK0"/>
<dbReference type="EC" id="5.6.2.2" evidence="9"/>
<evidence type="ECO:0000313" key="14">
    <source>
        <dbReference type="EMBL" id="MBC1491200.1"/>
    </source>
</evidence>